<feature type="transmembrane region" description="Helical" evidence="2">
    <location>
        <begin position="14"/>
        <end position="34"/>
    </location>
</feature>
<proteinExistence type="inferred from homology"/>
<dbReference type="InterPro" id="IPR023795">
    <property type="entry name" value="Serpin_CS"/>
</dbReference>
<dbReference type="InterPro" id="IPR036186">
    <property type="entry name" value="Serpin_sf"/>
</dbReference>
<dbReference type="PANTHER" id="PTHR11461:SF211">
    <property type="entry name" value="GH10112P-RELATED"/>
    <property type="match status" value="1"/>
</dbReference>
<comment type="caution">
    <text evidence="4">The sequence shown here is derived from an EMBL/GenBank/DDBJ whole genome shotgun (WGS) entry which is preliminary data.</text>
</comment>
<keyword evidence="2" id="KW-0812">Transmembrane</keyword>
<evidence type="ECO:0000313" key="5">
    <source>
        <dbReference type="Proteomes" id="UP001651880"/>
    </source>
</evidence>
<dbReference type="RefSeq" id="WP_255225905.1">
    <property type="nucleotide sequence ID" value="NZ_JAJEKE010000001.1"/>
</dbReference>
<dbReference type="InterPro" id="IPR042185">
    <property type="entry name" value="Serpin_sf_2"/>
</dbReference>
<feature type="domain" description="Serpin" evidence="3">
    <location>
        <begin position="80"/>
        <end position="440"/>
    </location>
</feature>
<evidence type="ECO:0000256" key="1">
    <source>
        <dbReference type="RuleBase" id="RU000411"/>
    </source>
</evidence>
<evidence type="ECO:0000256" key="2">
    <source>
        <dbReference type="SAM" id="Phobius"/>
    </source>
</evidence>
<dbReference type="Gene3D" id="2.30.39.10">
    <property type="entry name" value="Alpha-1-antitrypsin, domain 1"/>
    <property type="match status" value="1"/>
</dbReference>
<dbReference type="SMART" id="SM00093">
    <property type="entry name" value="SERPIN"/>
    <property type="match status" value="1"/>
</dbReference>
<dbReference type="InterPro" id="IPR042178">
    <property type="entry name" value="Serpin_sf_1"/>
</dbReference>
<dbReference type="Pfam" id="PF00079">
    <property type="entry name" value="Serpin"/>
    <property type="match status" value="1"/>
</dbReference>
<comment type="similarity">
    <text evidence="1">Belongs to the serpin family.</text>
</comment>
<dbReference type="InterPro" id="IPR000215">
    <property type="entry name" value="Serpin_fam"/>
</dbReference>
<dbReference type="EMBL" id="JAJEKE010000001">
    <property type="protein sequence ID" value="MCQ1528424.1"/>
    <property type="molecule type" value="Genomic_DNA"/>
</dbReference>
<evidence type="ECO:0000313" key="4">
    <source>
        <dbReference type="EMBL" id="MCQ1528424.1"/>
    </source>
</evidence>
<gene>
    <name evidence="4" type="ORF">LJD61_02525</name>
</gene>
<keyword evidence="2" id="KW-1133">Transmembrane helix</keyword>
<dbReference type="PANTHER" id="PTHR11461">
    <property type="entry name" value="SERINE PROTEASE INHIBITOR, SERPIN"/>
    <property type="match status" value="1"/>
</dbReference>
<dbReference type="Gene3D" id="3.30.497.10">
    <property type="entry name" value="Antithrombin, subunit I, domain 2"/>
    <property type="match status" value="1"/>
</dbReference>
<accession>A0ABT1NCQ8</accession>
<protein>
    <submittedName>
        <fullName evidence="4">Serpin family protein</fullName>
    </submittedName>
</protein>
<dbReference type="PROSITE" id="PS00284">
    <property type="entry name" value="SERPIN"/>
    <property type="match status" value="1"/>
</dbReference>
<dbReference type="InterPro" id="IPR023796">
    <property type="entry name" value="Serpin_dom"/>
</dbReference>
<dbReference type="Proteomes" id="UP001651880">
    <property type="component" value="Unassembled WGS sequence"/>
</dbReference>
<sequence>MSNAQRAGRKAHNLIWYGAAFAVIAAILCSYLFAGNVNSDHIIAKPKYPGKIGFNDFEERLKRREEIDEEFIDNLKKFSFNSASMILKEEDSKTNALYSPMSLYMALAMMAESAQGSTQEEILKAISMNDMDMIREQTGKLFRKLYFYNEIGRLNLANSLWLNKDIEFNKSFLDKMAADYYAHSFSVDFDDKYTSRKISEWVSEHTGGKLGTDPDDFPIDSEQVMTLLNTVYFYDEWVDSFNADKTAKDTFHLEDGNTISCDFMNMTRGSHRFVGADGYIASGLSFKNGGSMVFILPDEGISSMDMVSDPAILSEAVNSLFSEKCQFGKVIFKIPKFNYKAELDLRKSVESLGIKSVFEAGTADFTPLSETKPIFVSEIKQSAAISIDEKGCEATAFTKIDYVGAARPDGTAEMILDRPFIFAITGADACPLFIGVINNPAA</sequence>
<dbReference type="CDD" id="cd19589">
    <property type="entry name" value="serpin_tengpin-like"/>
    <property type="match status" value="1"/>
</dbReference>
<name>A0ABT1NCQ8_9FIRM</name>
<dbReference type="SUPFAM" id="SSF56574">
    <property type="entry name" value="Serpins"/>
    <property type="match status" value="1"/>
</dbReference>
<evidence type="ECO:0000259" key="3">
    <source>
        <dbReference type="SMART" id="SM00093"/>
    </source>
</evidence>
<reference evidence="4 5" key="1">
    <citation type="submission" date="2021-10" db="EMBL/GenBank/DDBJ databases">
        <title>Lutispora strain m25 sp. nov., a thermophilic, non-spore-forming bacterium isolated from a lab-scale methanogenic bioreactor digesting anaerobic sludge.</title>
        <authorList>
            <person name="El Houari A."/>
            <person name="Mcdonald J."/>
        </authorList>
    </citation>
    <scope>NUCLEOTIDE SEQUENCE [LARGE SCALE GENOMIC DNA]</scope>
    <source>
        <strain evidence="5">m25</strain>
    </source>
</reference>
<keyword evidence="2" id="KW-0472">Membrane</keyword>
<keyword evidence="5" id="KW-1185">Reference proteome</keyword>
<organism evidence="4 5">
    <name type="scientific">Lutispora saccharofermentans</name>
    <dbReference type="NCBI Taxonomy" id="3024236"/>
    <lineage>
        <taxon>Bacteria</taxon>
        <taxon>Bacillati</taxon>
        <taxon>Bacillota</taxon>
        <taxon>Clostridia</taxon>
        <taxon>Lutisporales</taxon>
        <taxon>Lutisporaceae</taxon>
        <taxon>Lutispora</taxon>
    </lineage>
</organism>